<keyword evidence="11 20" id="KW-0547">Nucleotide-binding</keyword>
<dbReference type="GO" id="GO:1901001">
    <property type="term" value="P:negative regulation of response to salt stress"/>
    <property type="evidence" value="ECO:0007669"/>
    <property type="project" value="UniProtKB-ARBA"/>
</dbReference>
<evidence type="ECO:0000256" key="11">
    <source>
        <dbReference type="ARBA" id="ARBA00022741"/>
    </source>
</evidence>
<evidence type="ECO:0000256" key="6">
    <source>
        <dbReference type="ARBA" id="ARBA00022527"/>
    </source>
</evidence>
<evidence type="ECO:0000256" key="20">
    <source>
        <dbReference type="PROSITE-ProRule" id="PRU10141"/>
    </source>
</evidence>
<keyword evidence="16" id="KW-0675">Receptor</keyword>
<keyword evidence="25" id="KW-1185">Reference proteome</keyword>
<evidence type="ECO:0000256" key="15">
    <source>
        <dbReference type="ARBA" id="ARBA00023136"/>
    </source>
</evidence>
<evidence type="ECO:0000256" key="19">
    <source>
        <dbReference type="ARBA" id="ARBA00048977"/>
    </source>
</evidence>
<dbReference type="FunFam" id="1.10.510.10:FF:000517">
    <property type="entry name" value="Putative receptor kinase Lecrk"/>
    <property type="match status" value="1"/>
</dbReference>
<dbReference type="Pfam" id="PF07714">
    <property type="entry name" value="PK_Tyr_Ser-Thr"/>
    <property type="match status" value="1"/>
</dbReference>
<keyword evidence="17" id="KW-0325">Glycoprotein</keyword>
<keyword evidence="8 21" id="KW-0812">Transmembrane</keyword>
<evidence type="ECO:0000256" key="1">
    <source>
        <dbReference type="ARBA" id="ARBA00004251"/>
    </source>
</evidence>
<dbReference type="InterPro" id="IPR000719">
    <property type="entry name" value="Prot_kinase_dom"/>
</dbReference>
<dbReference type="AlphaFoldDB" id="A0AAW1LM88"/>
<dbReference type="PANTHER" id="PTHR27007">
    <property type="match status" value="1"/>
</dbReference>
<evidence type="ECO:0000259" key="23">
    <source>
        <dbReference type="PROSITE" id="PS50011"/>
    </source>
</evidence>
<keyword evidence="10" id="KW-0430">Lectin</keyword>
<evidence type="ECO:0000256" key="5">
    <source>
        <dbReference type="ARBA" id="ARBA00022475"/>
    </source>
</evidence>
<evidence type="ECO:0000256" key="18">
    <source>
        <dbReference type="ARBA" id="ARBA00048659"/>
    </source>
</evidence>
<comment type="catalytic activity">
    <reaction evidence="18">
        <text>L-threonyl-[protein] + ATP = O-phospho-L-threonyl-[protein] + ADP + H(+)</text>
        <dbReference type="Rhea" id="RHEA:46608"/>
        <dbReference type="Rhea" id="RHEA-COMP:11060"/>
        <dbReference type="Rhea" id="RHEA-COMP:11605"/>
        <dbReference type="ChEBI" id="CHEBI:15378"/>
        <dbReference type="ChEBI" id="CHEBI:30013"/>
        <dbReference type="ChEBI" id="CHEBI:30616"/>
        <dbReference type="ChEBI" id="CHEBI:61977"/>
        <dbReference type="ChEBI" id="CHEBI:456216"/>
        <dbReference type="EC" id="2.7.11.1"/>
    </reaction>
    <physiologicalReaction direction="left-to-right" evidence="18">
        <dbReference type="Rhea" id="RHEA:46609"/>
    </physiologicalReaction>
</comment>
<accession>A0AAW1LM88</accession>
<dbReference type="FunFam" id="3.30.200.20:FF:000112">
    <property type="entry name" value="Lectin-domain containing receptor kinase A4.3"/>
    <property type="match status" value="1"/>
</dbReference>
<keyword evidence="7" id="KW-0808">Transferase</keyword>
<dbReference type="InterPro" id="IPR011009">
    <property type="entry name" value="Kinase-like_dom_sf"/>
</dbReference>
<dbReference type="Gene3D" id="1.10.510.10">
    <property type="entry name" value="Transferase(Phosphotransferase) domain 1"/>
    <property type="match status" value="1"/>
</dbReference>
<evidence type="ECO:0000256" key="2">
    <source>
        <dbReference type="ARBA" id="ARBA00008536"/>
    </source>
</evidence>
<feature type="chain" id="PRO_5043564879" description="non-specific serine/threonine protein kinase" evidence="22">
    <location>
        <begin position="24"/>
        <end position="664"/>
    </location>
</feature>
<dbReference type="Gene3D" id="2.60.120.200">
    <property type="match status" value="1"/>
</dbReference>
<dbReference type="GO" id="GO:0030246">
    <property type="term" value="F:carbohydrate binding"/>
    <property type="evidence" value="ECO:0007669"/>
    <property type="project" value="UniProtKB-KW"/>
</dbReference>
<keyword evidence="14 21" id="KW-1133">Transmembrane helix</keyword>
<feature type="transmembrane region" description="Helical" evidence="21">
    <location>
        <begin position="294"/>
        <end position="312"/>
    </location>
</feature>
<dbReference type="CDD" id="cd06899">
    <property type="entry name" value="lectin_legume_LecRK_Arcelin_ConA"/>
    <property type="match status" value="1"/>
</dbReference>
<dbReference type="PROSITE" id="PS50011">
    <property type="entry name" value="PROTEIN_KINASE_DOM"/>
    <property type="match status" value="1"/>
</dbReference>
<dbReference type="GO" id="GO:0005886">
    <property type="term" value="C:plasma membrane"/>
    <property type="evidence" value="ECO:0007669"/>
    <property type="project" value="UniProtKB-SubCell"/>
</dbReference>
<keyword evidence="13 20" id="KW-0067">ATP-binding</keyword>
<evidence type="ECO:0000256" key="7">
    <source>
        <dbReference type="ARBA" id="ARBA00022679"/>
    </source>
</evidence>
<evidence type="ECO:0000256" key="3">
    <source>
        <dbReference type="ARBA" id="ARBA00010217"/>
    </source>
</evidence>
<feature type="binding site" evidence="20">
    <location>
        <position position="376"/>
    </location>
    <ligand>
        <name>ATP</name>
        <dbReference type="ChEBI" id="CHEBI:30616"/>
    </ligand>
</feature>
<evidence type="ECO:0000256" key="22">
    <source>
        <dbReference type="SAM" id="SignalP"/>
    </source>
</evidence>
<dbReference type="EC" id="2.7.11.1" evidence="4"/>
<dbReference type="SUPFAM" id="SSF56112">
    <property type="entry name" value="Protein kinase-like (PK-like)"/>
    <property type="match status" value="1"/>
</dbReference>
<evidence type="ECO:0000256" key="16">
    <source>
        <dbReference type="ARBA" id="ARBA00023170"/>
    </source>
</evidence>
<comment type="catalytic activity">
    <reaction evidence="19">
        <text>L-seryl-[protein] + ATP = O-phospho-L-seryl-[protein] + ADP + H(+)</text>
        <dbReference type="Rhea" id="RHEA:17989"/>
        <dbReference type="Rhea" id="RHEA-COMP:9863"/>
        <dbReference type="Rhea" id="RHEA-COMP:11604"/>
        <dbReference type="ChEBI" id="CHEBI:15378"/>
        <dbReference type="ChEBI" id="CHEBI:29999"/>
        <dbReference type="ChEBI" id="CHEBI:30616"/>
        <dbReference type="ChEBI" id="CHEBI:83421"/>
        <dbReference type="ChEBI" id="CHEBI:456216"/>
        <dbReference type="EC" id="2.7.11.1"/>
    </reaction>
    <physiologicalReaction direction="left-to-right" evidence="19">
        <dbReference type="Rhea" id="RHEA:17990"/>
    </physiologicalReaction>
</comment>
<comment type="subcellular location">
    <subcellularLocation>
        <location evidence="1">Cell membrane</location>
        <topology evidence="1">Single-pass type I membrane protein</topology>
    </subcellularLocation>
</comment>
<dbReference type="PROSITE" id="PS00108">
    <property type="entry name" value="PROTEIN_KINASE_ST"/>
    <property type="match status" value="1"/>
</dbReference>
<evidence type="ECO:0000256" key="13">
    <source>
        <dbReference type="ARBA" id="ARBA00022840"/>
    </source>
</evidence>
<dbReference type="Gene3D" id="3.30.200.20">
    <property type="entry name" value="Phosphorylase Kinase, domain 1"/>
    <property type="match status" value="1"/>
</dbReference>
<comment type="similarity">
    <text evidence="3">In the C-terminal section; belongs to the protein kinase superfamily. Ser/Thr protein kinase family.</text>
</comment>
<dbReference type="InterPro" id="IPR013320">
    <property type="entry name" value="ConA-like_dom_sf"/>
</dbReference>
<evidence type="ECO:0000313" key="24">
    <source>
        <dbReference type="EMBL" id="KAK9734728.1"/>
    </source>
</evidence>
<evidence type="ECO:0000256" key="21">
    <source>
        <dbReference type="SAM" id="Phobius"/>
    </source>
</evidence>
<evidence type="ECO:0000256" key="14">
    <source>
        <dbReference type="ARBA" id="ARBA00022989"/>
    </source>
</evidence>
<evidence type="ECO:0000256" key="12">
    <source>
        <dbReference type="ARBA" id="ARBA00022777"/>
    </source>
</evidence>
<evidence type="ECO:0000256" key="17">
    <source>
        <dbReference type="ARBA" id="ARBA00023180"/>
    </source>
</evidence>
<evidence type="ECO:0000256" key="9">
    <source>
        <dbReference type="ARBA" id="ARBA00022729"/>
    </source>
</evidence>
<dbReference type="FunFam" id="2.60.120.200:FF:000112">
    <property type="entry name" value="L-type lectin-domain containing receptor kinase V.9"/>
    <property type="match status" value="1"/>
</dbReference>
<proteinExistence type="inferred from homology"/>
<gene>
    <name evidence="24" type="ORF">RND81_04G159700</name>
</gene>
<protein>
    <recommendedName>
        <fullName evidence="4">non-specific serine/threonine protein kinase</fullName>
        <ecNumber evidence="4">2.7.11.1</ecNumber>
    </recommendedName>
</protein>
<keyword evidence="6" id="KW-0723">Serine/threonine-protein kinase</keyword>
<dbReference type="GO" id="GO:0005524">
    <property type="term" value="F:ATP binding"/>
    <property type="evidence" value="ECO:0007669"/>
    <property type="project" value="UniProtKB-UniRule"/>
</dbReference>
<dbReference type="InterPro" id="IPR001245">
    <property type="entry name" value="Ser-Thr/Tyr_kinase_cat_dom"/>
</dbReference>
<keyword evidence="15 21" id="KW-0472">Membrane</keyword>
<comment type="caution">
    <text evidence="24">The sequence shown here is derived from an EMBL/GenBank/DDBJ whole genome shotgun (WGS) entry which is preliminary data.</text>
</comment>
<dbReference type="SMART" id="SM00220">
    <property type="entry name" value="S_TKc"/>
    <property type="match status" value="1"/>
</dbReference>
<evidence type="ECO:0000313" key="25">
    <source>
        <dbReference type="Proteomes" id="UP001443914"/>
    </source>
</evidence>
<dbReference type="CDD" id="cd14066">
    <property type="entry name" value="STKc_IRAK"/>
    <property type="match status" value="1"/>
</dbReference>
<evidence type="ECO:0000256" key="8">
    <source>
        <dbReference type="ARBA" id="ARBA00022692"/>
    </source>
</evidence>
<sequence>MAINMNLMIVPLCLCSIIFTTCAQNLQQFTYNGFEQAKLKLDGGATVHQNGLLQLTNTTKQLTAHAFFPNPLTFNTTSSLSFSTTYAFAMFPEIQSISGHGIVFFLSPSMDFHLGTPGKYFGIFNASTIGNSSNHLFAVELDTIQDYEFGDIDSNHVGIDVDNLISNSSATAGYYSDSEGVNKTLDLIGAKPIQIWIDYDATDLQVKVTMAPLGLSRPSKPLLTSRIDLSRVVLETMYVGLASSTGSVASSHYVLGWSFRQGRSGLASSLDLSKLPSLPRFGERKRVLNVGSKIVLVIISVVLVIVALVLYMRWRRKYAEIFDDWEKEYRVQRVSYKDLYKATKGFKDKEVLGHGGFGKVFKGTLPSNKAQVAVKKVSHGSGQGMREFVAEIACLGRLRHRNLVQLLGYCRRKGELILVYDYMPNGSLDKYLYNEGKPGLLWGDRFRIIRGVASALVYLHEEWEQVVIHRDVKSSNVLLDSSMNARLGDFGLARLYDHGTNPQTTHVVGTVGYLAPELSKKGKATPNTDVFSFGMFILEVATGRSPTTLHGEAQKYLVDWVYDCWKRKALNETIDPSLEGHIVLEEMEIVLKLGMLCAHPKAEARPSMRHVMQILDGDSTLPRTLSHDIKPIHSTFDDQTKPLFPSSEGMSSSYSCDSILIVGR</sequence>
<feature type="signal peptide" evidence="22">
    <location>
        <begin position="1"/>
        <end position="23"/>
    </location>
</feature>
<evidence type="ECO:0000256" key="4">
    <source>
        <dbReference type="ARBA" id="ARBA00012513"/>
    </source>
</evidence>
<dbReference type="InterPro" id="IPR001220">
    <property type="entry name" value="Legume_lectin_dom"/>
</dbReference>
<keyword evidence="5" id="KW-1003">Cell membrane</keyword>
<dbReference type="InterPro" id="IPR008271">
    <property type="entry name" value="Ser/Thr_kinase_AS"/>
</dbReference>
<dbReference type="Proteomes" id="UP001443914">
    <property type="component" value="Unassembled WGS sequence"/>
</dbReference>
<keyword evidence="9 22" id="KW-0732">Signal</keyword>
<feature type="domain" description="Protein kinase" evidence="23">
    <location>
        <begin position="346"/>
        <end position="621"/>
    </location>
</feature>
<evidence type="ECO:0000256" key="10">
    <source>
        <dbReference type="ARBA" id="ARBA00022734"/>
    </source>
</evidence>
<dbReference type="InterPro" id="IPR017441">
    <property type="entry name" value="Protein_kinase_ATP_BS"/>
</dbReference>
<keyword evidence="12" id="KW-0418">Kinase</keyword>
<dbReference type="GO" id="GO:0004674">
    <property type="term" value="F:protein serine/threonine kinase activity"/>
    <property type="evidence" value="ECO:0007669"/>
    <property type="project" value="UniProtKB-KW"/>
</dbReference>
<comment type="similarity">
    <text evidence="2">In the N-terminal section; belongs to the leguminous lectin family.</text>
</comment>
<dbReference type="Pfam" id="PF00139">
    <property type="entry name" value="Lectin_legB"/>
    <property type="match status" value="1"/>
</dbReference>
<organism evidence="24 25">
    <name type="scientific">Saponaria officinalis</name>
    <name type="common">Common soapwort</name>
    <name type="synonym">Lychnis saponaria</name>
    <dbReference type="NCBI Taxonomy" id="3572"/>
    <lineage>
        <taxon>Eukaryota</taxon>
        <taxon>Viridiplantae</taxon>
        <taxon>Streptophyta</taxon>
        <taxon>Embryophyta</taxon>
        <taxon>Tracheophyta</taxon>
        <taxon>Spermatophyta</taxon>
        <taxon>Magnoliopsida</taxon>
        <taxon>eudicotyledons</taxon>
        <taxon>Gunneridae</taxon>
        <taxon>Pentapetalae</taxon>
        <taxon>Caryophyllales</taxon>
        <taxon>Caryophyllaceae</taxon>
        <taxon>Caryophylleae</taxon>
        <taxon>Saponaria</taxon>
    </lineage>
</organism>
<dbReference type="PROSITE" id="PS00107">
    <property type="entry name" value="PROTEIN_KINASE_ATP"/>
    <property type="match status" value="1"/>
</dbReference>
<reference evidence="24" key="1">
    <citation type="submission" date="2024-03" db="EMBL/GenBank/DDBJ databases">
        <title>WGS assembly of Saponaria officinalis var. Norfolk2.</title>
        <authorList>
            <person name="Jenkins J."/>
            <person name="Shu S."/>
            <person name="Grimwood J."/>
            <person name="Barry K."/>
            <person name="Goodstein D."/>
            <person name="Schmutz J."/>
            <person name="Leebens-Mack J."/>
            <person name="Osbourn A."/>
        </authorList>
    </citation>
    <scope>NUCLEOTIDE SEQUENCE [LARGE SCALE GENOMIC DNA]</scope>
    <source>
        <strain evidence="24">JIC</strain>
    </source>
</reference>
<dbReference type="EMBL" id="JBDFQZ010000004">
    <property type="protein sequence ID" value="KAK9734728.1"/>
    <property type="molecule type" value="Genomic_DNA"/>
</dbReference>
<dbReference type="SUPFAM" id="SSF49899">
    <property type="entry name" value="Concanavalin A-like lectins/glucanases"/>
    <property type="match status" value="1"/>
</dbReference>
<name>A0AAW1LM88_SAPOF</name>
<dbReference type="InterPro" id="IPR050528">
    <property type="entry name" value="L-type_Lectin-RKs"/>
</dbReference>